<dbReference type="PANTHER" id="PTHR11575">
    <property type="entry name" value="5'-NUCLEOTIDASE-RELATED"/>
    <property type="match status" value="1"/>
</dbReference>
<feature type="domain" description="5'-Nucleotidase C-terminal" evidence="11">
    <location>
        <begin position="773"/>
        <end position="946"/>
    </location>
</feature>
<dbReference type="Pfam" id="PF02872">
    <property type="entry name" value="5_nucleotid_C"/>
    <property type="match status" value="4"/>
</dbReference>
<protein>
    <recommendedName>
        <fullName evidence="3">5'-nucleotidase</fullName>
        <ecNumber evidence="3">3.1.3.5</ecNumber>
    </recommendedName>
</protein>
<dbReference type="InterPro" id="IPR008334">
    <property type="entry name" value="5'-Nucleotdase_C"/>
</dbReference>
<dbReference type="EC" id="3.1.3.5" evidence="3"/>
<dbReference type="PRINTS" id="PR01607">
    <property type="entry name" value="APYRASEFAMLY"/>
</dbReference>
<proteinExistence type="inferred from homology"/>
<feature type="domain" description="5'-Nucleotidase C-terminal" evidence="11">
    <location>
        <begin position="1493"/>
        <end position="1664"/>
    </location>
</feature>
<evidence type="ECO:0000256" key="6">
    <source>
        <dbReference type="ARBA" id="ARBA00022741"/>
    </source>
</evidence>
<dbReference type="FunFam" id="3.60.21.10:FF:000020">
    <property type="entry name" value="NT5E isoform 4"/>
    <property type="match status" value="2"/>
</dbReference>
<dbReference type="InterPro" id="IPR006179">
    <property type="entry name" value="5_nucleotidase/apyrase"/>
</dbReference>
<dbReference type="Pfam" id="PF00149">
    <property type="entry name" value="Metallophos"/>
    <property type="match status" value="2"/>
</dbReference>
<keyword evidence="4" id="KW-0479">Metal-binding</keyword>
<evidence type="ECO:0000256" key="3">
    <source>
        <dbReference type="ARBA" id="ARBA00012643"/>
    </source>
</evidence>
<evidence type="ECO:0000256" key="9">
    <source>
        <dbReference type="SAM" id="SignalP"/>
    </source>
</evidence>
<gene>
    <name evidence="12" type="primary">LOC106126717</name>
</gene>
<feature type="domain" description="5'-Nucleotidase C-terminal" evidence="11">
    <location>
        <begin position="343"/>
        <end position="518"/>
    </location>
</feature>
<dbReference type="GeneID" id="106126717"/>
<feature type="signal peptide" evidence="9">
    <location>
        <begin position="1"/>
        <end position="19"/>
    </location>
</feature>
<evidence type="ECO:0000259" key="11">
    <source>
        <dbReference type="Pfam" id="PF02872"/>
    </source>
</evidence>
<keyword evidence="7" id="KW-0378">Hydrolase</keyword>
<organism evidence="12">
    <name type="scientific">Papilio xuthus</name>
    <name type="common">Asian swallowtail butterfly</name>
    <dbReference type="NCBI Taxonomy" id="66420"/>
    <lineage>
        <taxon>Eukaryota</taxon>
        <taxon>Metazoa</taxon>
        <taxon>Ecdysozoa</taxon>
        <taxon>Arthropoda</taxon>
        <taxon>Hexapoda</taxon>
        <taxon>Insecta</taxon>
        <taxon>Pterygota</taxon>
        <taxon>Neoptera</taxon>
        <taxon>Endopterygota</taxon>
        <taxon>Lepidoptera</taxon>
        <taxon>Glossata</taxon>
        <taxon>Ditrysia</taxon>
        <taxon>Papilionoidea</taxon>
        <taxon>Papilionidae</taxon>
        <taxon>Papilioninae</taxon>
        <taxon>Papilio</taxon>
    </lineage>
</organism>
<accession>A0AAJ6ZVU3</accession>
<dbReference type="Gene3D" id="3.60.21.10">
    <property type="match status" value="4"/>
</dbReference>
<evidence type="ECO:0000256" key="1">
    <source>
        <dbReference type="ARBA" id="ARBA00000815"/>
    </source>
</evidence>
<evidence type="ECO:0000256" key="4">
    <source>
        <dbReference type="ARBA" id="ARBA00022723"/>
    </source>
</evidence>
<dbReference type="Gene3D" id="3.90.780.10">
    <property type="entry name" value="5'-Nucleotidase, C-terminal domain"/>
    <property type="match status" value="2"/>
</dbReference>
<dbReference type="SUPFAM" id="SSF56300">
    <property type="entry name" value="Metallo-dependent phosphatases"/>
    <property type="match status" value="4"/>
</dbReference>
<feature type="domain" description="Calcineurin-like phosphoesterase" evidence="10">
    <location>
        <begin position="34"/>
        <end position="250"/>
    </location>
</feature>
<dbReference type="GO" id="GO:0005886">
    <property type="term" value="C:plasma membrane"/>
    <property type="evidence" value="ECO:0007669"/>
    <property type="project" value="TreeGrafter"/>
</dbReference>
<dbReference type="InterPro" id="IPR036907">
    <property type="entry name" value="5'-Nucleotdase_C_sf"/>
</dbReference>
<name>A0AAJ6ZVU3_PAPXU</name>
<dbReference type="GO" id="GO:0046872">
    <property type="term" value="F:metal ion binding"/>
    <property type="evidence" value="ECO:0007669"/>
    <property type="project" value="UniProtKB-KW"/>
</dbReference>
<dbReference type="Proteomes" id="UP000694872">
    <property type="component" value="Unplaced"/>
</dbReference>
<evidence type="ECO:0000256" key="2">
    <source>
        <dbReference type="ARBA" id="ARBA00006654"/>
    </source>
</evidence>
<dbReference type="PANTHER" id="PTHR11575:SF24">
    <property type="entry name" value="5'-NUCLEOTIDASE"/>
    <property type="match status" value="1"/>
</dbReference>
<keyword evidence="6" id="KW-0547">Nucleotide-binding</keyword>
<comment type="catalytic activity">
    <reaction evidence="1">
        <text>a ribonucleoside 5'-phosphate + H2O = a ribonucleoside + phosphate</text>
        <dbReference type="Rhea" id="RHEA:12484"/>
        <dbReference type="ChEBI" id="CHEBI:15377"/>
        <dbReference type="ChEBI" id="CHEBI:18254"/>
        <dbReference type="ChEBI" id="CHEBI:43474"/>
        <dbReference type="ChEBI" id="CHEBI:58043"/>
        <dbReference type="EC" id="3.1.3.5"/>
    </reaction>
</comment>
<evidence type="ECO:0000256" key="7">
    <source>
        <dbReference type="ARBA" id="ARBA00022801"/>
    </source>
</evidence>
<dbReference type="GO" id="GO:0006196">
    <property type="term" value="P:AMP catabolic process"/>
    <property type="evidence" value="ECO:0007669"/>
    <property type="project" value="TreeGrafter"/>
</dbReference>
<reference evidence="12" key="1">
    <citation type="submission" date="2025-08" db="UniProtKB">
        <authorList>
            <consortium name="RefSeq"/>
        </authorList>
    </citation>
    <scope>IDENTIFICATION</scope>
</reference>
<feature type="coiled-coil region" evidence="8">
    <location>
        <begin position="1020"/>
        <end position="1047"/>
    </location>
</feature>
<feature type="domain" description="5'-Nucleotidase C-terminal" evidence="11">
    <location>
        <begin position="1168"/>
        <end position="1265"/>
    </location>
</feature>
<feature type="domain" description="Calcineurin-like phosphoesterase" evidence="10">
    <location>
        <begin position="1266"/>
        <end position="1396"/>
    </location>
</feature>
<dbReference type="InterPro" id="IPR004843">
    <property type="entry name" value="Calcineurin-like_PHP"/>
</dbReference>
<evidence type="ECO:0000256" key="8">
    <source>
        <dbReference type="SAM" id="Coils"/>
    </source>
</evidence>
<sequence length="1744" mass="191643">MAFYTLVVFLFAAVALVSSSVVQAPGNGNFELLILHNNDMHARFEQTSQLSGACTTADREAGKCYGGFPRVAHVVKEARKAAASGEGPPVLYLNAGDTYTGTAWFTIYKWKVAAEFLNALQPDAVSLGGNDFEKDSPQLSPLLKSISTPILATNIILNTEEKEKLQKSVVFDIKGYKVGIVGFVTPELNMRDGTGAVEYIDEVIALQEEVNKLKEQNVSIIVALGHANIDKVTEIAAEVDGIDLIINGHKNVYGSNGNTKNSQDEVENAITVTQRSGKRVPIVQSFAYNKNLGKIITKFNNNGEILDYQADQIPLDFSVPQDTNALAIMKTYMADIDLLSQEVIGSTAVVLDGDTCKAEECNFGNLMTDSMMYYYSIRYQGDRWTDAPIAIIHSSAITSSIAPQNRPAAITKRALLSAIQSEGNLVAVTRTGTLLKQVLEHSVADYRSINPSGRFLQYSGIRVTYDFANAPGSRIVDAVIRCGACSIPQFQTINDATEYTILMPLSLANGAEGYSMLVGIPRRFLDFDEAFGAERYIAQRSPVYPEVSGRISLGNHEFDNGVSGLTPFIENLKCPVLAANLILNQEPSLQAQKNLLKSITLDINGTKIGIIGYLTPDTKILAIRNNVEYIDEEIAIRNEIAKLKMQNVKIFIALGHSGYLKDLEIAKIEDLDLVIGGHTNTFLWDGKTIDTEKVEGPYPTLVKQTSGKLVPVVQAYAYTKYLGKLRIIFNSSGDIISFNGNPILLDNSVPQDTDILDIVKKYREDVAKLTEVVVGKISVVLDGQSCRLKECNMGNMITDAMIHKYASEYVGEGWTDAPIAIIQGGGIRASIAHPNLPSNVTKGDLLIVMPFDGNMVRLSINGSNVWKMLEHSVAGYLPLRSPGEFLQFSGLKVEYDFEKPPGMRVKSVSVRCGNCYLPSYSLLNRTKVYNILMSSFLSRGGGGFSSLGNHEFDNGVSGLTPFIQNLTTPVLAANLKLNNVPELAAEANLRKSVVFNVSDIAVGVIGYLTPETKVLAVHNNVEYIDEIVALRDEVKNLRNEAVNIIIALGHSGYLRDLEIAKAVDGIDLVIGGHSNTFLWNGTTPDSDEIQGPYPTYVTQASGKQVPVVQAYAYTKYLGRLHMVFNSNGDVITIDGNPILLDNSIPQDPELLQIVERYRRDILNITEEVLGQTSVVLDGLSCQNKECNLGNLIADAMVYRYATDYKGKYWTDAPIAAIQGGGIRSSIANTKTPTNITKGDLLGVMPFEGVLVTAEMSGTVLLQMLEYGCLGNHEFDEEVEGVVPFIKNLTAPVLAANLILDKVPELQNITNLSKSIIILKKGVKIGVIGYLTPDTKFLAPKNKVDYEDEIPAIRREVELLRGKGVNIIIALGHSGFLKDIEIAKEVDGLDLVIGGHSNTFLWNGEHFTETPEHPQGLYPTMIKQTSGRIVPVVQAYAYTKYLGKLHIVFDSSGEILKCFGDPILLHQGIPNDDEVLTIIKRYRGDIDRINNEIIGRSTIFLDGEQCRLRECNMGNLITDATLNYTKRINKEKYADVNIVFIQGGRIRSSLGHSETPFNITRGDFITVLPFSDTLSVVTMNGTILMQALEHSVALWRTIDSPGQFLQLTGIEVTYDLSKEAGNRVKLVKAICSECSALDEVRDYLTYKVIMPGFLADGGDGYSIFEKLPKDILSYNELTCTLDYLRIYSPINPKQMGRITVLNEDVVIKNVSQIAFNNPIDNSKSNINRIDLYLIATMLCYINLFF</sequence>
<evidence type="ECO:0000313" key="12">
    <source>
        <dbReference type="RefSeq" id="XP_013179971.1"/>
    </source>
</evidence>
<dbReference type="GO" id="GO:0008253">
    <property type="term" value="F:5'-nucleotidase activity"/>
    <property type="evidence" value="ECO:0007669"/>
    <property type="project" value="UniProtKB-EC"/>
</dbReference>
<dbReference type="SUPFAM" id="SSF55816">
    <property type="entry name" value="5'-nucleotidase (syn. UDP-sugar hydrolase), C-terminal domain"/>
    <property type="match status" value="4"/>
</dbReference>
<evidence type="ECO:0000259" key="10">
    <source>
        <dbReference type="Pfam" id="PF00149"/>
    </source>
</evidence>
<feature type="chain" id="PRO_5042466967" description="5'-nucleotidase" evidence="9">
    <location>
        <begin position="20"/>
        <end position="1744"/>
    </location>
</feature>
<dbReference type="GO" id="GO:0000166">
    <property type="term" value="F:nucleotide binding"/>
    <property type="evidence" value="ECO:0007669"/>
    <property type="project" value="UniProtKB-KW"/>
</dbReference>
<dbReference type="RefSeq" id="XP_013179971.1">
    <property type="nucleotide sequence ID" value="XM_013324517.1"/>
</dbReference>
<dbReference type="KEGG" id="pxu:106126717"/>
<comment type="similarity">
    <text evidence="2">Belongs to the 5'-nucleotidase family.</text>
</comment>
<dbReference type="InterPro" id="IPR029052">
    <property type="entry name" value="Metallo-depent_PP-like"/>
</dbReference>
<evidence type="ECO:0000256" key="5">
    <source>
        <dbReference type="ARBA" id="ARBA00022729"/>
    </source>
</evidence>
<keyword evidence="5 9" id="KW-0732">Signal</keyword>
<keyword evidence="8" id="KW-0175">Coiled coil</keyword>